<sequence>MWEYSPIPEDRSSEFKGDARYYYVVTYEIPSKEYEGGIMVPSDEELTEDEIFNKSQVYLMKHFKETFGKFQEHVNVSISEFYDATL</sequence>
<proteinExistence type="predicted"/>
<gene>
    <name evidence="1" type="ORF">DFQ00_102373</name>
    <name evidence="2" type="ORF">HUB98_06075</name>
</gene>
<evidence type="ECO:0000313" key="2">
    <source>
        <dbReference type="EMBL" id="QKS55947.1"/>
    </source>
</evidence>
<organism evidence="1 3">
    <name type="scientific">Paenibacillus barcinonensis</name>
    <dbReference type="NCBI Taxonomy" id="198119"/>
    <lineage>
        <taxon>Bacteria</taxon>
        <taxon>Bacillati</taxon>
        <taxon>Bacillota</taxon>
        <taxon>Bacilli</taxon>
        <taxon>Bacillales</taxon>
        <taxon>Paenibacillaceae</taxon>
        <taxon>Paenibacillus</taxon>
    </lineage>
</organism>
<reference evidence="1 3" key="1">
    <citation type="submission" date="2018-06" db="EMBL/GenBank/DDBJ databases">
        <title>Genomic Encyclopedia of Type Strains, Phase III (KMG-III): the genomes of soil and plant-associated and newly described type strains.</title>
        <authorList>
            <person name="Whitman W."/>
        </authorList>
    </citation>
    <scope>NUCLEOTIDE SEQUENCE [LARGE SCALE GENOMIC DNA]</scope>
    <source>
        <strain evidence="1 3">CECT 7022</strain>
    </source>
</reference>
<accession>A0A2V4VDG6</accession>
<evidence type="ECO:0000313" key="1">
    <source>
        <dbReference type="EMBL" id="PYE51578.1"/>
    </source>
</evidence>
<evidence type="ECO:0000313" key="4">
    <source>
        <dbReference type="Proteomes" id="UP000509327"/>
    </source>
</evidence>
<dbReference type="RefSeq" id="WP_110894711.1">
    <property type="nucleotide sequence ID" value="NZ_CP054614.1"/>
</dbReference>
<reference evidence="2 4" key="2">
    <citation type="submission" date="2020-06" db="EMBL/GenBank/DDBJ databases">
        <title>Complete genome of Paenibacillus barcinonensis KACC11450.</title>
        <authorList>
            <person name="Kim M."/>
            <person name="Park Y.-J."/>
            <person name="Shin J.-H."/>
        </authorList>
    </citation>
    <scope>NUCLEOTIDE SEQUENCE [LARGE SCALE GENOMIC DNA]</scope>
    <source>
        <strain evidence="2 4">KACC11450</strain>
    </source>
</reference>
<protein>
    <submittedName>
        <fullName evidence="1">Uncharacterized protein</fullName>
    </submittedName>
</protein>
<dbReference type="OrthoDB" id="9880349at2"/>
<keyword evidence="4" id="KW-1185">Reference proteome</keyword>
<dbReference type="EMBL" id="CP054614">
    <property type="protein sequence ID" value="QKS55947.1"/>
    <property type="molecule type" value="Genomic_DNA"/>
</dbReference>
<dbReference type="Proteomes" id="UP000247790">
    <property type="component" value="Unassembled WGS sequence"/>
</dbReference>
<dbReference type="Proteomes" id="UP000509327">
    <property type="component" value="Chromosome"/>
</dbReference>
<evidence type="ECO:0000313" key="3">
    <source>
        <dbReference type="Proteomes" id="UP000247790"/>
    </source>
</evidence>
<name>A0A2V4VDG6_PAEBA</name>
<dbReference type="AlphaFoldDB" id="A0A2V4VDG6"/>
<dbReference type="EMBL" id="QJSW01000002">
    <property type="protein sequence ID" value="PYE51578.1"/>
    <property type="molecule type" value="Genomic_DNA"/>
</dbReference>